<reference evidence="2" key="1">
    <citation type="submission" date="2021-10" db="EMBL/GenBank/DDBJ databases">
        <title>Tropical sea cucumber genome reveals ecological adaptation and Cuvierian tubules defense mechanism.</title>
        <authorList>
            <person name="Chen T."/>
        </authorList>
    </citation>
    <scope>NUCLEOTIDE SEQUENCE</scope>
    <source>
        <strain evidence="2">Nanhai2018</strain>
        <tissue evidence="2">Muscle</tissue>
    </source>
</reference>
<keyword evidence="3" id="KW-1185">Reference proteome</keyword>
<evidence type="ECO:0000256" key="1">
    <source>
        <dbReference type="SAM" id="MobiDB-lite"/>
    </source>
</evidence>
<gene>
    <name evidence="2" type="ORF">HOLleu_30954</name>
</gene>
<feature type="compositionally biased region" description="Polar residues" evidence="1">
    <location>
        <begin position="254"/>
        <end position="267"/>
    </location>
</feature>
<feature type="region of interest" description="Disordered" evidence="1">
    <location>
        <begin position="83"/>
        <end position="110"/>
    </location>
</feature>
<comment type="caution">
    <text evidence="2">The sequence shown here is derived from an EMBL/GenBank/DDBJ whole genome shotgun (WGS) entry which is preliminary data.</text>
</comment>
<organism evidence="2 3">
    <name type="scientific">Holothuria leucospilota</name>
    <name type="common">Black long sea cucumber</name>
    <name type="synonym">Mertensiothuria leucospilota</name>
    <dbReference type="NCBI Taxonomy" id="206669"/>
    <lineage>
        <taxon>Eukaryota</taxon>
        <taxon>Metazoa</taxon>
        <taxon>Echinodermata</taxon>
        <taxon>Eleutherozoa</taxon>
        <taxon>Echinozoa</taxon>
        <taxon>Holothuroidea</taxon>
        <taxon>Aspidochirotacea</taxon>
        <taxon>Aspidochirotida</taxon>
        <taxon>Holothuriidae</taxon>
        <taxon>Holothuria</taxon>
    </lineage>
</organism>
<dbReference type="Proteomes" id="UP001152320">
    <property type="component" value="Chromosome 15"/>
</dbReference>
<feature type="compositionally biased region" description="Basic and acidic residues" evidence="1">
    <location>
        <begin position="156"/>
        <end position="166"/>
    </location>
</feature>
<feature type="compositionally biased region" description="Basic and acidic residues" evidence="1">
    <location>
        <begin position="400"/>
        <end position="426"/>
    </location>
</feature>
<sequence length="523" mass="60629">MVSMRNFRQLQLTDDIGELRGKGKTSEMKAEVKCHNHAYQVALQRQLDHWFREQTVAVNKLSRMQQTSFQNLIKVQNEKRKIQRQKRIKRQKELQQRLREQATKDREEAMRRSLELSLSIKRQTQKRKRANFKKFQSIGTLNEIREETNSDEEDVESTKDSCRDSAIDLNNSLPSQSESGKGSSNISLMPIYRSLALPVSTAPNPPIDLGDSAIDGVFLENSVSSEVKKFSADQMAKQKATVLPAIERTDFQARPQSSNSETTQFETKTMKVLPPINPSESQHTKSPEKKDSKSPRKITDSVKERQKRIELVEDMQKYHVGIANRRFKIPENDIPQVSSVKKYSKMSDGSYQSTEVTVRPAAEDFKLPTKKPDYLIAKALLWEKEKEEERERKVRNFLSKQKEFEENNPRQSPEEDRSSATPEEPRNGYNRSRRQSTYITLNDSIHHKALLGVIDDKDDLRNCRYLRIRDSLLGMDNANDNELSRNMFSVKKERREKLSSWGKLSSVRAHPQQNGQYYYVSLL</sequence>
<dbReference type="AlphaFoldDB" id="A0A9Q1BLF0"/>
<evidence type="ECO:0000313" key="2">
    <source>
        <dbReference type="EMBL" id="KAJ8028654.1"/>
    </source>
</evidence>
<accession>A0A9Q1BLF0</accession>
<evidence type="ECO:0000313" key="3">
    <source>
        <dbReference type="Proteomes" id="UP001152320"/>
    </source>
</evidence>
<feature type="compositionally biased region" description="Basic and acidic residues" evidence="1">
    <location>
        <begin position="91"/>
        <end position="110"/>
    </location>
</feature>
<proteinExistence type="predicted"/>
<protein>
    <submittedName>
        <fullName evidence="2">Uncharacterized protein</fullName>
    </submittedName>
</protein>
<feature type="region of interest" description="Disordered" evidence="1">
    <location>
        <begin position="400"/>
        <end position="435"/>
    </location>
</feature>
<dbReference type="EMBL" id="JAIZAY010000015">
    <property type="protein sequence ID" value="KAJ8028654.1"/>
    <property type="molecule type" value="Genomic_DNA"/>
</dbReference>
<name>A0A9Q1BLF0_HOLLE</name>
<feature type="compositionally biased region" description="Basic and acidic residues" evidence="1">
    <location>
        <begin position="282"/>
        <end position="303"/>
    </location>
</feature>
<dbReference type="OrthoDB" id="10062122at2759"/>
<feature type="compositionally biased region" description="Polar residues" evidence="1">
    <location>
        <begin position="168"/>
        <end position="185"/>
    </location>
</feature>
<feature type="region of interest" description="Disordered" evidence="1">
    <location>
        <begin position="248"/>
        <end position="303"/>
    </location>
</feature>
<feature type="region of interest" description="Disordered" evidence="1">
    <location>
        <begin position="143"/>
        <end position="185"/>
    </location>
</feature>